<dbReference type="PANTHER" id="PTHR45656:SF4">
    <property type="entry name" value="PROTEIN CBR-CLEC-78"/>
    <property type="match status" value="1"/>
</dbReference>
<evidence type="ECO:0000256" key="16">
    <source>
        <dbReference type="PROSITE-ProRule" id="PRU00302"/>
    </source>
</evidence>
<feature type="disulfide bond" evidence="16">
    <location>
        <begin position="1510"/>
        <end position="1537"/>
    </location>
</feature>
<dbReference type="EMBL" id="KN124946">
    <property type="protein sequence ID" value="KFO19659.1"/>
    <property type="molecule type" value="Genomic_DNA"/>
</dbReference>
<evidence type="ECO:0000256" key="7">
    <source>
        <dbReference type="ARBA" id="ARBA00022737"/>
    </source>
</evidence>
<organism evidence="20 21">
    <name type="scientific">Fukomys damarensis</name>
    <name type="common">Damaraland mole rat</name>
    <name type="synonym">Cryptomys damarensis</name>
    <dbReference type="NCBI Taxonomy" id="885580"/>
    <lineage>
        <taxon>Eukaryota</taxon>
        <taxon>Metazoa</taxon>
        <taxon>Chordata</taxon>
        <taxon>Craniata</taxon>
        <taxon>Vertebrata</taxon>
        <taxon>Euteleostomi</taxon>
        <taxon>Mammalia</taxon>
        <taxon>Eutheria</taxon>
        <taxon>Euarchontoglires</taxon>
        <taxon>Glires</taxon>
        <taxon>Rodentia</taxon>
        <taxon>Hystricomorpha</taxon>
        <taxon>Bathyergidae</taxon>
        <taxon>Fukomys</taxon>
    </lineage>
</organism>
<dbReference type="InterPro" id="IPR051277">
    <property type="entry name" value="SEZ6_CSMD_C4BPB_Regulators"/>
</dbReference>
<feature type="disulfide bond" evidence="16">
    <location>
        <begin position="608"/>
        <end position="635"/>
    </location>
</feature>
<dbReference type="FunFam" id="2.10.70.10:FF:000008">
    <property type="entry name" value="Complement receptor type 1"/>
    <property type="match status" value="2"/>
</dbReference>
<proteinExistence type="inferred from homology"/>
<evidence type="ECO:0000256" key="5">
    <source>
        <dbReference type="ARBA" id="ARBA00022720"/>
    </source>
</evidence>
<feature type="domain" description="Sushi" evidence="19">
    <location>
        <begin position="691"/>
        <end position="755"/>
    </location>
</feature>
<keyword evidence="10 18" id="KW-0472">Membrane</keyword>
<feature type="domain" description="Sushi" evidence="19">
    <location>
        <begin position="638"/>
        <end position="690"/>
    </location>
</feature>
<feature type="domain" description="Sushi" evidence="19">
    <location>
        <begin position="327"/>
        <end position="385"/>
    </location>
</feature>
<feature type="domain" description="Sushi" evidence="19">
    <location>
        <begin position="132"/>
        <end position="192"/>
    </location>
</feature>
<feature type="domain" description="Sushi" evidence="19">
    <location>
        <begin position="386"/>
        <end position="446"/>
    </location>
</feature>
<feature type="domain" description="Sushi" evidence="19">
    <location>
        <begin position="1124"/>
        <end position="1194"/>
    </location>
</feature>
<keyword evidence="12" id="KW-0325">Glycoprotein</keyword>
<feature type="domain" description="Sushi" evidence="19">
    <location>
        <begin position="254"/>
        <end position="322"/>
    </location>
</feature>
<feature type="domain" description="Sushi" evidence="19">
    <location>
        <begin position="1349"/>
        <end position="1419"/>
    </location>
</feature>
<feature type="disulfide bond" evidence="16">
    <location>
        <begin position="357"/>
        <end position="384"/>
    </location>
</feature>
<feature type="disulfide bond" evidence="16">
    <location>
        <begin position="1703"/>
        <end position="1730"/>
    </location>
</feature>
<feature type="disulfide bond" evidence="16">
    <location>
        <begin position="1003"/>
        <end position="1046"/>
    </location>
</feature>
<dbReference type="SMART" id="SM00032">
    <property type="entry name" value="CCP"/>
    <property type="match status" value="25"/>
</dbReference>
<feature type="disulfide bond" evidence="16">
    <location>
        <begin position="388"/>
        <end position="431"/>
    </location>
</feature>
<feature type="domain" description="Sushi" evidence="19">
    <location>
        <begin position="193"/>
        <end position="253"/>
    </location>
</feature>
<keyword evidence="20" id="KW-0675">Receptor</keyword>
<feature type="domain" description="Sushi" evidence="19">
    <location>
        <begin position="1257"/>
        <end position="1319"/>
    </location>
</feature>
<feature type="domain" description="Sushi" evidence="19">
    <location>
        <begin position="760"/>
        <end position="819"/>
    </location>
</feature>
<evidence type="ECO:0000313" key="21">
    <source>
        <dbReference type="Proteomes" id="UP000028990"/>
    </source>
</evidence>
<keyword evidence="11 16" id="KW-1015">Disulfide bond</keyword>
<feature type="disulfide bond" evidence="16">
    <location>
        <begin position="417"/>
        <end position="444"/>
    </location>
</feature>
<feature type="transmembrane region" description="Helical" evidence="18">
    <location>
        <begin position="950"/>
        <end position="972"/>
    </location>
</feature>
<keyword evidence="8" id="KW-0391">Immunity</keyword>
<feature type="region of interest" description="Disordered" evidence="17">
    <location>
        <begin position="1486"/>
        <end position="1505"/>
    </location>
</feature>
<evidence type="ECO:0000256" key="11">
    <source>
        <dbReference type="ARBA" id="ARBA00023157"/>
    </source>
</evidence>
<comment type="similarity">
    <text evidence="2">Belongs to the receptors of complement activation (RCA) family.</text>
</comment>
<evidence type="ECO:0000256" key="13">
    <source>
        <dbReference type="ARBA" id="ARBA00064190"/>
    </source>
</evidence>
<evidence type="ECO:0000256" key="17">
    <source>
        <dbReference type="SAM" id="MobiDB-lite"/>
    </source>
</evidence>
<comment type="subcellular location">
    <subcellularLocation>
        <location evidence="1">Membrane</location>
    </subcellularLocation>
</comment>
<dbReference type="GO" id="GO:0045087">
    <property type="term" value="P:innate immune response"/>
    <property type="evidence" value="ECO:0007669"/>
    <property type="project" value="UniProtKB-KW"/>
</dbReference>
<evidence type="ECO:0000256" key="2">
    <source>
        <dbReference type="ARBA" id="ARBA00010908"/>
    </source>
</evidence>
<evidence type="ECO:0000256" key="14">
    <source>
        <dbReference type="ARBA" id="ARBA00071290"/>
    </source>
</evidence>
<feature type="disulfide bond" evidence="16">
    <location>
        <begin position="1451"/>
        <end position="1478"/>
    </location>
</feature>
<evidence type="ECO:0000256" key="10">
    <source>
        <dbReference type="ARBA" id="ARBA00023136"/>
    </source>
</evidence>
<keyword evidence="21" id="KW-1185">Reference proteome</keyword>
<dbReference type="GO" id="GO:0007565">
    <property type="term" value="P:female pregnancy"/>
    <property type="evidence" value="ECO:0007669"/>
    <property type="project" value="UniProtKB-KW"/>
</dbReference>
<dbReference type="GO" id="GO:0016020">
    <property type="term" value="C:membrane"/>
    <property type="evidence" value="ECO:0007669"/>
    <property type="project" value="UniProtKB-SubCell"/>
</dbReference>
<feature type="disulfide bond" evidence="16">
    <location>
        <begin position="854"/>
        <end position="881"/>
    </location>
</feature>
<keyword evidence="18" id="KW-0812">Transmembrane</keyword>
<dbReference type="FunFam" id="2.10.70.10:FF:000038">
    <property type="entry name" value="Complement component receptor type 1"/>
    <property type="match status" value="3"/>
</dbReference>
<evidence type="ECO:0000256" key="12">
    <source>
        <dbReference type="ARBA" id="ARBA00023180"/>
    </source>
</evidence>
<feature type="domain" description="Sushi" evidence="19">
    <location>
        <begin position="1062"/>
        <end position="1123"/>
    </location>
</feature>
<feature type="domain" description="Sushi" evidence="19">
    <location>
        <begin position="1001"/>
        <end position="1061"/>
    </location>
</feature>
<feature type="domain" description="Sushi" evidence="19">
    <location>
        <begin position="578"/>
        <end position="637"/>
    </location>
</feature>
<feature type="domain" description="Sushi" evidence="19">
    <location>
        <begin position="1"/>
        <end position="64"/>
    </location>
</feature>
<name>A0A091CLK9_FUKDA</name>
<dbReference type="STRING" id="885580.ENSFDAP00000016864"/>
<evidence type="ECO:0000256" key="8">
    <source>
        <dbReference type="ARBA" id="ARBA00022859"/>
    </source>
</evidence>
<feature type="domain" description="Sushi" evidence="19">
    <location>
        <begin position="884"/>
        <end position="944"/>
    </location>
</feature>
<feature type="disulfide bond" evidence="16">
    <location>
        <begin position="1226"/>
        <end position="1253"/>
    </location>
</feature>
<feature type="domain" description="Sushi" evidence="19">
    <location>
        <begin position="1480"/>
        <end position="1539"/>
    </location>
</feature>
<feature type="domain" description="Sushi" evidence="19">
    <location>
        <begin position="69"/>
        <end position="128"/>
    </location>
</feature>
<feature type="disulfide bond" evidence="16">
    <location>
        <begin position="915"/>
        <end position="942"/>
    </location>
</feature>
<dbReference type="Gene3D" id="2.10.70.10">
    <property type="entry name" value="Complement Module, domain 1"/>
    <property type="match status" value="24"/>
</dbReference>
<evidence type="ECO:0000256" key="1">
    <source>
        <dbReference type="ARBA" id="ARBA00004370"/>
    </source>
</evidence>
<dbReference type="FunFam" id="2.10.70.10:FF:000044">
    <property type="entry name" value="Complement component receptor type 1"/>
    <property type="match status" value="1"/>
</dbReference>
<evidence type="ECO:0000256" key="6">
    <source>
        <dbReference type="ARBA" id="ARBA00022729"/>
    </source>
</evidence>
<dbReference type="FunFam" id="2.10.70.10:FF:000014">
    <property type="entry name" value="Membrane cofactor protein"/>
    <property type="match status" value="7"/>
</dbReference>
<reference evidence="20 21" key="1">
    <citation type="submission" date="2013-11" db="EMBL/GenBank/DDBJ databases">
        <title>The Damaraland mole rat (Fukomys damarensis) genome and evolution of African mole rats.</title>
        <authorList>
            <person name="Gladyshev V.N."/>
            <person name="Fang X."/>
        </authorList>
    </citation>
    <scope>NUCLEOTIDE SEQUENCE [LARGE SCALE GENOMIC DNA]</scope>
    <source>
        <tissue evidence="20">Liver</tissue>
    </source>
</reference>
<feature type="non-terminal residue" evidence="20">
    <location>
        <position position="1"/>
    </location>
</feature>
<keyword evidence="5" id="KW-0635">Pregnancy</keyword>
<feature type="disulfide bond" evidence="16">
    <location>
        <begin position="134"/>
        <end position="177"/>
    </location>
</feature>
<keyword evidence="18" id="KW-1133">Transmembrane helix</keyword>
<dbReference type="PANTHER" id="PTHR45656">
    <property type="entry name" value="PROTEIN CBR-CLEC-78"/>
    <property type="match status" value="1"/>
</dbReference>
<dbReference type="InterPro" id="IPR035976">
    <property type="entry name" value="Sushi/SCR/CCP_sf"/>
</dbReference>
<accession>A0A091CLK9</accession>
<dbReference type="FunFam" id="2.10.70.10:FF:000070">
    <property type="entry name" value="Complement C3d receptor 2"/>
    <property type="match status" value="2"/>
</dbReference>
<keyword evidence="4 16" id="KW-0768">Sushi</keyword>
<evidence type="ECO:0000313" key="20">
    <source>
        <dbReference type="EMBL" id="KFO19659.1"/>
    </source>
</evidence>
<dbReference type="Proteomes" id="UP000028990">
    <property type="component" value="Unassembled WGS sequence"/>
</dbReference>
<feature type="compositionally biased region" description="Polar residues" evidence="17">
    <location>
        <begin position="1493"/>
        <end position="1505"/>
    </location>
</feature>
<keyword evidence="9" id="KW-0180">Complement pathway</keyword>
<feature type="disulfide bond" evidence="16">
    <location>
        <begin position="693"/>
        <end position="736"/>
    </location>
</feature>
<dbReference type="CDD" id="cd00033">
    <property type="entry name" value="CCP"/>
    <property type="match status" value="24"/>
</dbReference>
<evidence type="ECO:0000256" key="9">
    <source>
        <dbReference type="ARBA" id="ARBA00022875"/>
    </source>
</evidence>
<protein>
    <recommendedName>
        <fullName evidence="14">Complement component receptor 1-like protein</fullName>
    </recommendedName>
    <alternativeName>
        <fullName evidence="15">Complement regulatory protein Crry</fullName>
    </alternativeName>
</protein>
<feature type="disulfide bond" evidence="16">
    <location>
        <begin position="163"/>
        <end position="190"/>
    </location>
</feature>
<comment type="caution">
    <text evidence="16">Lacks conserved residue(s) required for the propagation of feature annotation.</text>
</comment>
<gene>
    <name evidence="20" type="ORF">H920_18970</name>
</gene>
<dbReference type="GO" id="GO:0045916">
    <property type="term" value="P:negative regulation of complement activation"/>
    <property type="evidence" value="ECO:0007669"/>
    <property type="project" value="UniProtKB-ARBA"/>
</dbReference>
<feature type="domain" description="Sushi" evidence="19">
    <location>
        <begin position="1421"/>
        <end position="1478"/>
    </location>
</feature>
<feature type="disulfide bond" evidence="16">
    <location>
        <begin position="886"/>
        <end position="929"/>
    </location>
</feature>
<feature type="disulfide bond" evidence="16">
    <location>
        <begin position="825"/>
        <end position="868"/>
    </location>
</feature>
<dbReference type="InterPro" id="IPR000436">
    <property type="entry name" value="Sushi_SCR_CCP_dom"/>
</dbReference>
<evidence type="ECO:0000256" key="18">
    <source>
        <dbReference type="SAM" id="Phobius"/>
    </source>
</evidence>
<keyword evidence="7" id="KW-0677">Repeat</keyword>
<feature type="domain" description="Sushi" evidence="19">
    <location>
        <begin position="1598"/>
        <end position="1665"/>
    </location>
</feature>
<evidence type="ECO:0000256" key="3">
    <source>
        <dbReference type="ARBA" id="ARBA00022588"/>
    </source>
</evidence>
<feature type="domain" description="Sushi" evidence="19">
    <location>
        <begin position="823"/>
        <end position="883"/>
    </location>
</feature>
<feature type="disulfide bond" evidence="16">
    <location>
        <begin position="790"/>
        <end position="817"/>
    </location>
</feature>
<evidence type="ECO:0000259" key="19">
    <source>
        <dbReference type="PROSITE" id="PS50923"/>
    </source>
</evidence>
<dbReference type="SUPFAM" id="SSF57535">
    <property type="entry name" value="Complement control module/SCR domain"/>
    <property type="match status" value="25"/>
</dbReference>
<dbReference type="eggNOG" id="KOG4297">
    <property type="taxonomic scope" value="Eukaryota"/>
</dbReference>
<evidence type="ECO:0000256" key="4">
    <source>
        <dbReference type="ARBA" id="ARBA00022659"/>
    </source>
</evidence>
<feature type="domain" description="Sushi" evidence="19">
    <location>
        <begin position="503"/>
        <end position="573"/>
    </location>
</feature>
<keyword evidence="6" id="KW-0732">Signal</keyword>
<keyword evidence="3" id="KW-0399">Innate immunity</keyword>
<dbReference type="PROSITE" id="PS50923">
    <property type="entry name" value="SUSHI"/>
    <property type="match status" value="24"/>
</dbReference>
<dbReference type="GO" id="GO:0006958">
    <property type="term" value="P:complement activation, classical pathway"/>
    <property type="evidence" value="ECO:0007669"/>
    <property type="project" value="UniProtKB-KW"/>
</dbReference>
<dbReference type="Pfam" id="PF00084">
    <property type="entry name" value="Sushi"/>
    <property type="match status" value="23"/>
</dbReference>
<feature type="domain" description="Sushi" evidence="19">
    <location>
        <begin position="1196"/>
        <end position="1255"/>
    </location>
</feature>
<evidence type="ECO:0000256" key="15">
    <source>
        <dbReference type="ARBA" id="ARBA00078272"/>
    </source>
</evidence>
<comment type="subunit">
    <text evidence="13">Interacts with C3b.</text>
</comment>
<sequence length="1780" mass="194640">ISCDPPTSIRNGRKSNHAGPIPLNTVFSYSCMYGFRIIGERVVHCISKDGVNGIWDKAPPRCEYFNRNTVCSEPVVPGGHRSEGRPPYIHGSSVTFTCNTNFTMKGNKSVWCQENNTWGPTPLPVCESDFPLECPPLPQIANGYHTGKDIDRFAPGLSVAYGCNSGYLLEGQKTIKCLSSGDWSAAFPVCKEAQCEPIRQFPNGQVTEPSSLRVGITVTFSCDEGYRLQGYHSSQCVIVKYRATWTKKPTCEEILCPPPSPILNGRLSSPTNVSYGSTVTYTCDPAPEEGVSFVLIGEKTIRCTMDSQKRGTWSGPSPHCKLSTAVVRCPHPQILRGQMLSTQKNQYAYNDTVAFACESGFTLKGSRRIRCNAQGTWEPSVPVCEKECQAPPQIPNGQKEDGHMVQFVPGTSIKYSCNPTYELVGEESIRCTPEGKWTPTPPLCKAAECKPLGPQLFTKPRDRFVRPAVYSTCVEGYRLGENAYQLCQGTPPWYRETRLCEEISCPPPPVIHDGTHTGSSSENVPYGTTVAYTCDPGPEKGVRFDLTGDRTIRCTSDDQGRGAWSGPVPRCVLSLPAVRCSDPRDEHGYKLPGKEAPYSYNDSVTFKCDSGYVLKGSGQIRCKADNSWDPELPVCLKEGCEPVTELPAGSQVELVDVTCGEGSQVTGYAYKKCQDAKNRVWFQKSPHCEAVQCQPPPRTANGRPRGALEKRFLYGNEVSYECDPGFYLSGEGSLKCRTNAEGHGTWSGPPPQCLRSPPGTHCPSPDIKHGHPLNGTRESYSHNDTVWVACNPGFIMKGSRLIRCHTDNTWVPAIPTCIRKASSECPPPGAVPNGNHTGGNAARFLPGMSVLYACEQGYALVGEPLLLCTHEGAWSHAAPRCEEVNCSAPEDTNGIQKGLEPRKMYQYGAIVTMECEDGYTLEGSPQSQCQDDQQWNPPLATCRSRSSDPLFYGIFLGPGLLLLLVIVTLCMISKRRERLTMQEPERQCGLMVSSSSAAQHCQCEAPAQLPSAKPVNPIEKSQFPVGTSLKYECRPGYIKRQFSITCQSDLSWTSAENMCHRKSCRTPSDPLNGMVNVISGILFGSQITYSCNLGYRLVGASSAMCILSENTLDWDTEPPVCEKIPCEPPPAIANGDFVSTDRENFVYGMVVTYRCDLGERGKKVFELVGEPSIYCTSEDDQVGVWSGPAPQCIAPNKCTPPRVDNGVMVSENRSFFSLHEIVEFTCRPGFVLRGPSHVRCQAQNTWGPELPSCSVEKVCDAFPDQLPHGRVLSPPNLQPGAKVSFDCDKGYRLIGKSSAECVISGSAVSWDSQPPICEHSGEPWRVWAEAHFTRAPRAARHDSSGGKEIPCEPPPAIANADFVSTDRENFVYGMVVTYRCDLGERGKKVFELVGEPSIYCTSEDDQVGVWSGPAPQCIAPNKCTPPRVDNGVMVSENRSFFSLHEIVEFTCRPGFVLRGPSHVRCQAQNTWGPELPSCSVECQPPPKVPHGQHTPSSEDFSPGQDVSYSCQPGFDLRGATSLHCTPQGHWSPAPPSCVAILCDIFPDQLPNGRVAFPPNHQLGAKVSFTCNEGFRLKGSSTSHCVLDRMQSLWNSSVPVCEPIFNGKYTGTSLREFPYGEEVSYACNPQADRGMTYSLIGESTIRCISDSQGNGIWSGPAPHCELSVPAEVKCSLSNELMNGVLEELTLRREYHYEDAVTLVCKAGFTLDGRAHSQCQADGRWNPPLGRCTSDSHVPMIVGDGFEVRVCTRENGHAEKMAAHGPSSCAVPTRTALLTLSL</sequence>
<feature type="domain" description="Sushi" evidence="19">
    <location>
        <begin position="1671"/>
        <end position="1732"/>
    </location>
</feature>